<dbReference type="Proteomes" id="UP000008460">
    <property type="component" value="Chromosome"/>
</dbReference>
<dbReference type="STRING" id="590998.Celf_3111"/>
<dbReference type="EMBL" id="CP002666">
    <property type="protein sequence ID" value="AEE47226.1"/>
    <property type="molecule type" value="Genomic_DNA"/>
</dbReference>
<sequence>MLDRYDGHILGLATQDGRRVVVGRWLRSPWPPFADVMTQDADGHRTLVAPTRAVADEIAATYVFDEVVLAPVRVACDATSRRWTVDAGPLTADVTVGARTPLGALLGLVPGPLTRSRVFATLADPVARAFLPGVRTRGSAGGGRREWYSATDQHRVTGARVTWDGHGCGPLEPVVPPVAFGFSSVPRRPTVTAVRTTIERPART</sequence>
<gene>
    <name evidence="1" type="ordered locus">Celf_3111</name>
</gene>
<organism evidence="1 2">
    <name type="scientific">Cellulomonas fimi (strain ATCC 484 / DSM 20113 / JCM 1341 / CCUG 24087 / LMG 16345 / NBRC 15513 / NCIMB 8980 / NCTC 7547 / NRS-133)</name>
    <dbReference type="NCBI Taxonomy" id="590998"/>
    <lineage>
        <taxon>Bacteria</taxon>
        <taxon>Bacillati</taxon>
        <taxon>Actinomycetota</taxon>
        <taxon>Actinomycetes</taxon>
        <taxon>Micrococcales</taxon>
        <taxon>Cellulomonadaceae</taxon>
        <taxon>Cellulomonas</taxon>
    </lineage>
</organism>
<name>F4GZB0_CELFA</name>
<dbReference type="KEGG" id="cfi:Celf_3111"/>
<accession>F4GZB0</accession>
<dbReference type="eggNOG" id="ENOG5030SZC">
    <property type="taxonomic scope" value="Bacteria"/>
</dbReference>
<dbReference type="HOGENOM" id="CLU_1365314_0_0_11"/>
<dbReference type="RefSeq" id="WP_013772251.1">
    <property type="nucleotide sequence ID" value="NC_015514.1"/>
</dbReference>
<evidence type="ECO:0000313" key="1">
    <source>
        <dbReference type="EMBL" id="AEE47226.1"/>
    </source>
</evidence>
<proteinExistence type="predicted"/>
<keyword evidence="2" id="KW-1185">Reference proteome</keyword>
<protein>
    <submittedName>
        <fullName evidence="1">Uncharacterized protein</fullName>
    </submittedName>
</protein>
<evidence type="ECO:0000313" key="2">
    <source>
        <dbReference type="Proteomes" id="UP000008460"/>
    </source>
</evidence>
<dbReference type="AlphaFoldDB" id="F4GZB0"/>
<reference evidence="1 2" key="1">
    <citation type="submission" date="2011-04" db="EMBL/GenBank/DDBJ databases">
        <title>Complete sequence of Cellulomonas fimi ATCC 484.</title>
        <authorList>
            <consortium name="US DOE Joint Genome Institute"/>
            <person name="Lucas S."/>
            <person name="Han J."/>
            <person name="Lapidus A."/>
            <person name="Cheng J.-F."/>
            <person name="Goodwin L."/>
            <person name="Pitluck S."/>
            <person name="Peters L."/>
            <person name="Chertkov O."/>
            <person name="Detter J.C."/>
            <person name="Han C."/>
            <person name="Tapia R."/>
            <person name="Land M."/>
            <person name="Hauser L."/>
            <person name="Kyrpides N."/>
            <person name="Ivanova N."/>
            <person name="Ovchinnikova G."/>
            <person name="Pagani I."/>
            <person name="Mead D."/>
            <person name="Brumm P."/>
            <person name="Woyke T."/>
        </authorList>
    </citation>
    <scope>NUCLEOTIDE SEQUENCE [LARGE SCALE GENOMIC DNA]</scope>
    <source>
        <strain evidence="2">ATCC 484 / DSM 20113 / JCM 1341 / NBRC 15513 / NCIMB 8980 / NCTC 7547</strain>
    </source>
</reference>